<dbReference type="Proteomes" id="UP001642260">
    <property type="component" value="Unassembled WGS sequence"/>
</dbReference>
<proteinExistence type="predicted"/>
<dbReference type="AlphaFoldDB" id="A0ABC8JYL7"/>
<reference evidence="1 2" key="1">
    <citation type="submission" date="2022-03" db="EMBL/GenBank/DDBJ databases">
        <authorList>
            <person name="Macdonald S."/>
            <person name="Ahmed S."/>
            <person name="Newling K."/>
        </authorList>
    </citation>
    <scope>NUCLEOTIDE SEQUENCE [LARGE SCALE GENOMIC DNA]</scope>
</reference>
<sequence length="90" mass="10020">MKKTHQKSDGTYVDERARLVAEKYDEYVQEKLSLVEPSNGEILTDPLTIEERNEIYVKVVNFGLGSLQSGVYMPLDGSAVSPQAVEDDGQ</sequence>
<accession>A0ABC8JYL7</accession>
<dbReference type="EMBL" id="CAKOAT010138932">
    <property type="protein sequence ID" value="CAH8337937.1"/>
    <property type="molecule type" value="Genomic_DNA"/>
</dbReference>
<keyword evidence="2" id="KW-1185">Reference proteome</keyword>
<dbReference type="InterPro" id="IPR004252">
    <property type="entry name" value="Probable_transposase_24"/>
</dbReference>
<evidence type="ECO:0000313" key="1">
    <source>
        <dbReference type="EMBL" id="CAH8337937.1"/>
    </source>
</evidence>
<comment type="caution">
    <text evidence="1">The sequence shown here is derived from an EMBL/GenBank/DDBJ whole genome shotgun (WGS) entry which is preliminary data.</text>
</comment>
<evidence type="ECO:0000313" key="2">
    <source>
        <dbReference type="Proteomes" id="UP001642260"/>
    </source>
</evidence>
<gene>
    <name evidence="1" type="ORF">ERUC_LOCUS14745</name>
</gene>
<protein>
    <submittedName>
        <fullName evidence="1">Uncharacterized protein</fullName>
    </submittedName>
</protein>
<name>A0ABC8JYL7_ERUVS</name>
<organism evidence="1 2">
    <name type="scientific">Eruca vesicaria subsp. sativa</name>
    <name type="common">Garden rocket</name>
    <name type="synonym">Eruca sativa</name>
    <dbReference type="NCBI Taxonomy" id="29727"/>
    <lineage>
        <taxon>Eukaryota</taxon>
        <taxon>Viridiplantae</taxon>
        <taxon>Streptophyta</taxon>
        <taxon>Embryophyta</taxon>
        <taxon>Tracheophyta</taxon>
        <taxon>Spermatophyta</taxon>
        <taxon>Magnoliopsida</taxon>
        <taxon>eudicotyledons</taxon>
        <taxon>Gunneridae</taxon>
        <taxon>Pentapetalae</taxon>
        <taxon>rosids</taxon>
        <taxon>malvids</taxon>
        <taxon>Brassicales</taxon>
        <taxon>Brassicaceae</taxon>
        <taxon>Brassiceae</taxon>
        <taxon>Eruca</taxon>
    </lineage>
</organism>
<dbReference type="Pfam" id="PF03004">
    <property type="entry name" value="Transposase_24"/>
    <property type="match status" value="1"/>
</dbReference>